<dbReference type="PANTHER" id="PTHR11645:SF0">
    <property type="entry name" value="PYRROLINE-5-CARBOXYLATE REDUCTASE 3"/>
    <property type="match status" value="1"/>
</dbReference>
<comment type="similarity">
    <text evidence="1 4">Belongs to the pyrroline-5-carboxylate reductase family.</text>
</comment>
<dbReference type="AlphaFoldDB" id="A0A495DMH3"/>
<gene>
    <name evidence="4" type="primary">proC</name>
    <name evidence="9" type="ORF">C7435_0578</name>
</gene>
<dbReference type="FunFam" id="1.10.3730.10:FF:000001">
    <property type="entry name" value="Pyrroline-5-carboxylate reductase"/>
    <property type="match status" value="1"/>
</dbReference>
<feature type="binding site" evidence="6">
    <location>
        <begin position="10"/>
        <end position="15"/>
    </location>
    <ligand>
        <name>NADP(+)</name>
        <dbReference type="ChEBI" id="CHEBI:58349"/>
    </ligand>
</feature>
<dbReference type="InterPro" id="IPR000304">
    <property type="entry name" value="Pyrroline-COOH_reductase"/>
</dbReference>
<comment type="catalytic activity">
    <reaction evidence="4">
        <text>L-proline + NAD(+) = (S)-1-pyrroline-5-carboxylate + NADH + 2 H(+)</text>
        <dbReference type="Rhea" id="RHEA:14105"/>
        <dbReference type="ChEBI" id="CHEBI:15378"/>
        <dbReference type="ChEBI" id="CHEBI:17388"/>
        <dbReference type="ChEBI" id="CHEBI:57540"/>
        <dbReference type="ChEBI" id="CHEBI:57945"/>
        <dbReference type="ChEBI" id="CHEBI:60039"/>
        <dbReference type="EC" id="1.5.1.2"/>
    </reaction>
</comment>
<evidence type="ECO:0000256" key="3">
    <source>
        <dbReference type="ARBA" id="ARBA00023002"/>
    </source>
</evidence>
<dbReference type="InterPro" id="IPR008927">
    <property type="entry name" value="6-PGluconate_DH-like_C_sf"/>
</dbReference>
<reference evidence="9 10" key="1">
    <citation type="submission" date="2018-10" db="EMBL/GenBank/DDBJ databases">
        <title>Genomic Encyclopedia of Type Strains, Phase IV (KMG-IV): sequencing the most valuable type-strain genomes for metagenomic binning, comparative biology and taxonomic classification.</title>
        <authorList>
            <person name="Goeker M."/>
        </authorList>
    </citation>
    <scope>NUCLEOTIDE SEQUENCE [LARGE SCALE GENOMIC DNA]</scope>
    <source>
        <strain evidence="9 10">DSM 4734</strain>
    </source>
</reference>
<dbReference type="GO" id="GO:0005737">
    <property type="term" value="C:cytoplasm"/>
    <property type="evidence" value="ECO:0007669"/>
    <property type="project" value="UniProtKB-SubCell"/>
</dbReference>
<dbReference type="Pfam" id="PF03807">
    <property type="entry name" value="F420_oxidored"/>
    <property type="match status" value="1"/>
</dbReference>
<dbReference type="PANTHER" id="PTHR11645">
    <property type="entry name" value="PYRROLINE-5-CARBOXYLATE REDUCTASE"/>
    <property type="match status" value="1"/>
</dbReference>
<dbReference type="InterPro" id="IPR029036">
    <property type="entry name" value="P5CR_dimer"/>
</dbReference>
<dbReference type="InterPro" id="IPR028939">
    <property type="entry name" value="P5C_Rdtase_cat_N"/>
</dbReference>
<comment type="function">
    <text evidence="4">Catalyzes the reduction of 1-pyrroline-5-carboxylate (PCA) to L-proline.</text>
</comment>
<dbReference type="EC" id="1.5.1.2" evidence="4 5"/>
<dbReference type="HAMAP" id="MF_01925">
    <property type="entry name" value="P5C_reductase"/>
    <property type="match status" value="1"/>
</dbReference>
<accession>A0A495DMH3</accession>
<dbReference type="OrthoDB" id="9805754at2"/>
<comment type="caution">
    <text evidence="9">The sequence shown here is derived from an EMBL/GenBank/DDBJ whole genome shotgun (WGS) entry which is preliminary data.</text>
</comment>
<comment type="pathway">
    <text evidence="4">Amino-acid biosynthesis; L-proline biosynthesis; L-proline from L-glutamate 5-semialdehyde: step 1/1.</text>
</comment>
<dbReference type="Gene3D" id="1.10.3730.10">
    <property type="entry name" value="ProC C-terminal domain-like"/>
    <property type="match status" value="1"/>
</dbReference>
<keyword evidence="2 4" id="KW-0521">NADP</keyword>
<evidence type="ECO:0000259" key="8">
    <source>
        <dbReference type="Pfam" id="PF14748"/>
    </source>
</evidence>
<dbReference type="Gene3D" id="3.40.50.720">
    <property type="entry name" value="NAD(P)-binding Rossmann-like Domain"/>
    <property type="match status" value="1"/>
</dbReference>
<keyword evidence="3 4" id="KW-0560">Oxidoreductase</keyword>
<dbReference type="SUPFAM" id="SSF48179">
    <property type="entry name" value="6-phosphogluconate dehydrogenase C-terminal domain-like"/>
    <property type="match status" value="1"/>
</dbReference>
<evidence type="ECO:0000259" key="7">
    <source>
        <dbReference type="Pfam" id="PF03807"/>
    </source>
</evidence>
<feature type="domain" description="Pyrroline-5-carboxylate reductase dimerisation" evidence="8">
    <location>
        <begin position="167"/>
        <end position="273"/>
    </location>
</feature>
<dbReference type="RefSeq" id="WP_121209938.1">
    <property type="nucleotide sequence ID" value="NZ_RBIM01000001.1"/>
</dbReference>
<evidence type="ECO:0000256" key="6">
    <source>
        <dbReference type="PIRSR" id="PIRSR000193-1"/>
    </source>
</evidence>
<protein>
    <recommendedName>
        <fullName evidence="4 5">Pyrroline-5-carboxylate reductase</fullName>
        <shortName evidence="4">P5C reductase</shortName>
        <shortName evidence="4">P5CR</shortName>
        <ecNumber evidence="4 5">1.5.1.2</ecNumber>
    </recommendedName>
    <alternativeName>
        <fullName evidence="4">PCA reductase</fullName>
    </alternativeName>
</protein>
<keyword evidence="4" id="KW-0641">Proline biosynthesis</keyword>
<dbReference type="EMBL" id="RBIM01000001">
    <property type="protein sequence ID" value="RKR04134.1"/>
    <property type="molecule type" value="Genomic_DNA"/>
</dbReference>
<dbReference type="Proteomes" id="UP000273675">
    <property type="component" value="Unassembled WGS sequence"/>
</dbReference>
<sequence>MAQNFRIALIGGGNMGGALAAGWLRTKRGTVAADELVVIDPAPGDVVQDLADKSGVTLLPELTADAAAALDLIVFAVKPQMFEQVSATIADLLPDNAGVISIMAGVTINRMVMALGERPMVRAMPNTAAAVGAGVTVCVANDAGEALEKTVTRLLKVAGTVEWVGDERMIGAVTAVSGSGPAYVFLLAEALAGAAFAEGLPRDLADKLARETIIGAGALLAKSGKTPQELRRAVTSPGGTTQAAVDVLMGAGGGLPELVRQAVAAAERRSRQMGQEPGKR</sequence>
<dbReference type="GO" id="GO:0004735">
    <property type="term" value="F:pyrroline-5-carboxylate reductase activity"/>
    <property type="evidence" value="ECO:0007669"/>
    <property type="project" value="UniProtKB-UniRule"/>
</dbReference>
<evidence type="ECO:0000313" key="9">
    <source>
        <dbReference type="EMBL" id="RKR04134.1"/>
    </source>
</evidence>
<dbReference type="NCBIfam" id="TIGR00112">
    <property type="entry name" value="proC"/>
    <property type="match status" value="1"/>
</dbReference>
<dbReference type="PIRSF" id="PIRSF000193">
    <property type="entry name" value="Pyrrol-5-carb_rd"/>
    <property type="match status" value="1"/>
</dbReference>
<evidence type="ECO:0000256" key="1">
    <source>
        <dbReference type="ARBA" id="ARBA00005525"/>
    </source>
</evidence>
<comment type="catalytic activity">
    <reaction evidence="4">
        <text>L-proline + NADP(+) = (S)-1-pyrroline-5-carboxylate + NADPH + 2 H(+)</text>
        <dbReference type="Rhea" id="RHEA:14109"/>
        <dbReference type="ChEBI" id="CHEBI:15378"/>
        <dbReference type="ChEBI" id="CHEBI:17388"/>
        <dbReference type="ChEBI" id="CHEBI:57783"/>
        <dbReference type="ChEBI" id="CHEBI:58349"/>
        <dbReference type="ChEBI" id="CHEBI:60039"/>
        <dbReference type="EC" id="1.5.1.2"/>
    </reaction>
</comment>
<name>A0A495DMH3_9PROT</name>
<evidence type="ECO:0000256" key="5">
    <source>
        <dbReference type="NCBIfam" id="TIGR00112"/>
    </source>
</evidence>
<proteinExistence type="inferred from homology"/>
<organism evidence="9 10">
    <name type="scientific">Maricaulis maris</name>
    <dbReference type="NCBI Taxonomy" id="74318"/>
    <lineage>
        <taxon>Bacteria</taxon>
        <taxon>Pseudomonadati</taxon>
        <taxon>Pseudomonadota</taxon>
        <taxon>Alphaproteobacteria</taxon>
        <taxon>Maricaulales</taxon>
        <taxon>Maricaulaceae</taxon>
        <taxon>Maricaulis</taxon>
    </lineage>
</organism>
<dbReference type="InterPro" id="IPR036291">
    <property type="entry name" value="NAD(P)-bd_dom_sf"/>
</dbReference>
<comment type="subcellular location">
    <subcellularLocation>
        <location evidence="4">Cytoplasm</location>
    </subcellularLocation>
</comment>
<dbReference type="UniPathway" id="UPA00098">
    <property type="reaction ID" value="UER00361"/>
</dbReference>
<evidence type="ECO:0000256" key="2">
    <source>
        <dbReference type="ARBA" id="ARBA00022857"/>
    </source>
</evidence>
<keyword evidence="4" id="KW-0963">Cytoplasm</keyword>
<evidence type="ECO:0000313" key="10">
    <source>
        <dbReference type="Proteomes" id="UP000273675"/>
    </source>
</evidence>
<dbReference type="Pfam" id="PF14748">
    <property type="entry name" value="P5CR_dimer"/>
    <property type="match status" value="1"/>
</dbReference>
<dbReference type="SUPFAM" id="SSF51735">
    <property type="entry name" value="NAD(P)-binding Rossmann-fold domains"/>
    <property type="match status" value="1"/>
</dbReference>
<feature type="binding site" evidence="6">
    <location>
        <begin position="76"/>
        <end position="79"/>
    </location>
    <ligand>
        <name>NADP(+)</name>
        <dbReference type="ChEBI" id="CHEBI:58349"/>
    </ligand>
</feature>
<keyword evidence="4" id="KW-0028">Amino-acid biosynthesis</keyword>
<feature type="domain" description="Pyrroline-5-carboxylate reductase catalytic N-terminal" evidence="7">
    <location>
        <begin position="6"/>
        <end position="105"/>
    </location>
</feature>
<evidence type="ECO:0000256" key="4">
    <source>
        <dbReference type="HAMAP-Rule" id="MF_01925"/>
    </source>
</evidence>
<dbReference type="GO" id="GO:0055129">
    <property type="term" value="P:L-proline biosynthetic process"/>
    <property type="evidence" value="ECO:0007669"/>
    <property type="project" value="UniProtKB-UniRule"/>
</dbReference>